<dbReference type="Gene3D" id="2.130.10.10">
    <property type="entry name" value="YVTN repeat-like/Quinoprotein amine dehydrogenase"/>
    <property type="match status" value="2"/>
</dbReference>
<protein>
    <submittedName>
        <fullName evidence="4">WDR88</fullName>
    </submittedName>
</protein>
<evidence type="ECO:0000313" key="5">
    <source>
        <dbReference type="Proteomes" id="UP000192501"/>
    </source>
</evidence>
<dbReference type="AlphaFoldDB" id="A0A1X0QGK7"/>
<organism evidence="4 5">
    <name type="scientific">Hepatospora eriocheir</name>
    <dbReference type="NCBI Taxonomy" id="1081669"/>
    <lineage>
        <taxon>Eukaryota</taxon>
        <taxon>Fungi</taxon>
        <taxon>Fungi incertae sedis</taxon>
        <taxon>Microsporidia</taxon>
        <taxon>Hepatosporidae</taxon>
        <taxon>Hepatospora</taxon>
    </lineage>
</organism>
<dbReference type="PROSITE" id="PS50294">
    <property type="entry name" value="WD_REPEATS_REGION"/>
    <property type="match status" value="1"/>
</dbReference>
<dbReference type="InterPro" id="IPR019775">
    <property type="entry name" value="WD40_repeat_CS"/>
</dbReference>
<evidence type="ECO:0000313" key="4">
    <source>
        <dbReference type="EMBL" id="ORD98920.1"/>
    </source>
</evidence>
<dbReference type="InterPro" id="IPR015943">
    <property type="entry name" value="WD40/YVTN_repeat-like_dom_sf"/>
</dbReference>
<dbReference type="PANTHER" id="PTHR44019:SF8">
    <property type="entry name" value="POC1 CENTRIOLAR PROTEIN HOMOLOG"/>
    <property type="match status" value="1"/>
</dbReference>
<comment type="caution">
    <text evidence="4">The sequence shown here is derived from an EMBL/GenBank/DDBJ whole genome shotgun (WGS) entry which is preliminary data.</text>
</comment>
<evidence type="ECO:0000256" key="2">
    <source>
        <dbReference type="ARBA" id="ARBA00022737"/>
    </source>
</evidence>
<feature type="repeat" description="WD" evidence="3">
    <location>
        <begin position="86"/>
        <end position="129"/>
    </location>
</feature>
<dbReference type="VEuPathDB" id="MicrosporidiaDB:A0H76_1719"/>
<dbReference type="PROSITE" id="PS00678">
    <property type="entry name" value="WD_REPEATS_1"/>
    <property type="match status" value="2"/>
</dbReference>
<dbReference type="PANTHER" id="PTHR44019">
    <property type="entry name" value="WD REPEAT-CONTAINING PROTEIN 55"/>
    <property type="match status" value="1"/>
</dbReference>
<sequence>MQKDEAIIFLLSTLISSKITEEHLNKTSLPSTYIKYISQLLPDEAMNLLQNYKPNNITLSLIKHIIQSRSSLKQHSLLNYSLYNHISGHNGAIESIVMDTNVNRTYLFTGGSDGTIKVWDIDYGTLISSLYGHNSGIVDMNICFNNKYLSTVDRNGNVVIWNLQELTIYHKITLEYKIIMSEFIREPKSTDLSIVGRDTAYETKYITLILSDSTLINLKFNHNCYEIVSINDCLSNKTIDTISVLEGRRIICVGGRWPFLLLFDLFDSEKLIMLEDFRDVDPDINIMKMVGSKYGFNIATAYANTMCYYKFYSLGMGCDGNNKFINSLRKQGYFDKYIIDVNHTRGMINTNNACVESMGFLCNNFLVVCCDDGFMRVYDNDSLIAVFEGEDGDVYTHPNRLVWAIVGNEISLYQLNGFTNEQIRFMPHLKENKQYLKPEFLHDQKVFIELFLTVPINISTTNSLKDFVFSNNGLYFITTYEDGSILTYSLNTNSFKKYEEQFCILDFKPWIAESIIKILDHFSSDMKTNNLKFTSEFIKKNEFIKSLYENLYSLQIYDIERLLIRAGDYKTLKDIVSSRVYDRNKNVLDIIKRKYLIGECMKTNFTFVDMAATHFNKLKLNKLEFDQKFNNETVYPEINLLKDTNLEIFPSSSISNFSFKDPTNTTNPPIATFIGNRMIIDDSSDESPKSVKKVTFDDEFLDDDETMSSLEYDDNMDSTTDLTDTSCSSILTSDSVKKLKFTRNNYTFSDDE</sequence>
<dbReference type="VEuPathDB" id="MicrosporidiaDB:HERIO_621"/>
<dbReference type="Proteomes" id="UP000192501">
    <property type="component" value="Unassembled WGS sequence"/>
</dbReference>
<feature type="repeat" description="WD" evidence="3">
    <location>
        <begin position="130"/>
        <end position="171"/>
    </location>
</feature>
<reference evidence="4 5" key="1">
    <citation type="journal article" date="2017" name="Environ. Microbiol.">
        <title>Decay of the glycolytic pathway and adaptation to intranuclear parasitism within Enterocytozoonidae microsporidia.</title>
        <authorList>
            <person name="Wiredu Boakye D."/>
            <person name="Jaroenlak P."/>
            <person name="Prachumwat A."/>
            <person name="Williams T.A."/>
            <person name="Bateman K.S."/>
            <person name="Itsathitphaisarn O."/>
            <person name="Sritunyalucksana K."/>
            <person name="Paszkiewicz K.H."/>
            <person name="Moore K.A."/>
            <person name="Stentiford G.D."/>
            <person name="Williams B.A."/>
        </authorList>
    </citation>
    <scope>NUCLEOTIDE SEQUENCE [LARGE SCALE GENOMIC DNA]</scope>
    <source>
        <strain evidence="5">canceri</strain>
    </source>
</reference>
<dbReference type="InterPro" id="IPR050505">
    <property type="entry name" value="WDR55/POC1"/>
</dbReference>
<dbReference type="SMART" id="SM00320">
    <property type="entry name" value="WD40"/>
    <property type="match status" value="4"/>
</dbReference>
<accession>A0A1X0QGK7</accession>
<keyword evidence="1 3" id="KW-0853">WD repeat</keyword>
<proteinExistence type="predicted"/>
<dbReference type="InterPro" id="IPR001680">
    <property type="entry name" value="WD40_rpt"/>
</dbReference>
<gene>
    <name evidence="4" type="primary">WDR88</name>
    <name evidence="4" type="ORF">A0H76_1719</name>
</gene>
<evidence type="ECO:0000256" key="3">
    <source>
        <dbReference type="PROSITE-ProRule" id="PRU00221"/>
    </source>
</evidence>
<keyword evidence="2" id="KW-0677">Repeat</keyword>
<dbReference type="SUPFAM" id="SSF50978">
    <property type="entry name" value="WD40 repeat-like"/>
    <property type="match status" value="1"/>
</dbReference>
<dbReference type="InterPro" id="IPR036322">
    <property type="entry name" value="WD40_repeat_dom_sf"/>
</dbReference>
<dbReference type="EMBL" id="LTAI01000381">
    <property type="protein sequence ID" value="ORD98920.1"/>
    <property type="molecule type" value="Genomic_DNA"/>
</dbReference>
<name>A0A1X0QGK7_9MICR</name>
<evidence type="ECO:0000256" key="1">
    <source>
        <dbReference type="ARBA" id="ARBA00022574"/>
    </source>
</evidence>
<dbReference type="PROSITE" id="PS50082">
    <property type="entry name" value="WD_REPEATS_2"/>
    <property type="match status" value="2"/>
</dbReference>
<dbReference type="Pfam" id="PF00400">
    <property type="entry name" value="WD40"/>
    <property type="match status" value="2"/>
</dbReference>